<gene>
    <name evidence="17" type="ORF">GCK32_005119</name>
</gene>
<sequence length="1896" mass="210740">MVLENGLPNGHPEGSAEAPMKYVLVTGGVISGVGKGIISSSIGVLLKNNGYKVSAIKIDPYLNIDAGTFSPYEHGEVFVLDDGGEVDLDLGNYERFLNVRLTSDNNITTGKMFQHVTERERRGDYCGKTVQMIPHFTDAIIQWVERVARIPVDGTMERPDVCIIELGGTIGDIEGMSYLAAFERFQRPALRDHLMNVHVSLVMHPDATGEPKTKPMQNSVRHLRAAGLVPDLLICRSSEPLQEHLREKIAAFGLVDLEQVIGVHDVSNIYKVPLLLQEQHVLDAIIHRLHLKPIHDDVKRNLKFNMCHWTHLSELCDSFKQEVVIALVGKYVKINDAYASVNKALSHAAIHSKRAIKIKANFLYLFSPFFSSTIRSICFQFVDSELLEDGKPAELRAKCDAAWDTVRKADGIIVPGGFDIRGVEGMIKVCQYARENNVPFLGVCLGMQCAAIEVARNLLGIENANSTEFNKNLREDEQVIIDMPEHNVEHKGLGGTMRLGRRTSVFLTENCKLRRLYGRSEIEERHRHRYEVNPRFVPDLSRKGLLFVGMGVDETSCTSITEHSRTQSSAALMKMAVDHHADKDLLSKITDLCHRGGDGVTRPALRMEMCEMKDHPYFVGVQFHPEYLSHPLQPSPPFLGLLLAATGQLKDYRFMAVNDLMRELQTNNMRLDDDSEKKVVRMLIRLLDDNNGEVQNLAVKCLGAVTQRVKEAQAETLVDALCSMMVAGSESLRDVSSIALKTVVGHLPVANTVFVTNLMKRLVPKLNAALEQTKPNDSVRLEVVDVIGDVLTRFGSLITSVHKETQKVLLDQLLLERPALKKKATIALGALMAVCSHDLFKDTMDVFVERLSDAKGTHSVRTYVVALTCVAKCSGPRFSEYIPKVAPKIIEQVEAADDDELKEALLQSLETFLYRCPREMAVYQDQVLKVVTTDLTYDPNYSYSDDEEEQSMEIGDGDTDEDDAEDYSDDDDMSWKVRRASAKAIEAMIVSRRDQLSHSVKTLGPLLISRLREREENVRIDIYNAYIAILSQARLVVPNALAAVHKDDGEEPLKIGTTLFSPSALSGEQQQLLESIAAQSEPLLKAVMKQLRLKSPKTRSLCFDLLANFVRTLPGSLASYLPSLLPGLSNAVLDRSSGAPMKIDALSLLARVIKCHDHNVFAPHLDSIVQLTVGAIQDSFYKVSAEGLSVASLLVPVIRDCGSGKLVPTLYNAIFEKLKINDIDQEVKERAIYAAGLFIATFADDMPSMVPTTLELMVERLRNEMTRLYAVRALIMITESRTPLVDVSPIVPFLLPTFTDFLKKNSRALRIGTLHLIEALLLRNDIPLLDSEDLMLIFAELPPLIRESDLQISQLCLKCITVGLQAYPARVAPQLASILSAVIHLSQSALLQGATLQASLDMIQTLVSNPVPGKPEFEELLDQLTAPVYDVPNLSRQAFQSISAATGVVAAASGDMKKARSLAEKLADQLQNETSTDAIRLFSVHALGELGRRCPKVFEHSHLEPEKLIIPAFNSSSEDLKAAAAQALGALAVGNHARFLPFILNEIKTQPKRQYLLLHALKEVIGHESTNMVPIEVFRSRISEIWPVLVDHADGNEEGTRNVVAECLGKLSVIDPHGLLPELKSLVTSPSARVRSAAVTAVKFMISDEKRPVDAVLQQCIGSIHLSNIAGEFLQTMTDSDLNVRRVALVVLNSAAHNKPSLIRNLLDVLLPSVYSETQVRKELIREVEMGPFKHQVDDGLDLRKSAFECMYTLLESCLEKLEVFEFINYVENGLRDMHHDIRLLSYLMLMKLAMLCPNQLVQRLDKICESLKTQLQTKPKSNAVKQEIDKQDELKRAVIRVVLALQKIPDAERHQQLVDVAAMMRSSAELRALTEVVQRDAMRTFAVGDVPMDTI</sequence>
<dbReference type="Gene3D" id="1.25.10.10">
    <property type="entry name" value="Leucine-rich Repeat Variant"/>
    <property type="match status" value="1"/>
</dbReference>
<evidence type="ECO:0000256" key="2">
    <source>
        <dbReference type="ARBA" id="ARBA00007533"/>
    </source>
</evidence>
<keyword evidence="8 12" id="KW-0067">ATP-binding</keyword>
<dbReference type="Pfam" id="PF06418">
    <property type="entry name" value="CTP_synth_N"/>
    <property type="match status" value="1"/>
</dbReference>
<evidence type="ECO:0000256" key="3">
    <source>
        <dbReference type="ARBA" id="ARBA00007657"/>
    </source>
</evidence>
<keyword evidence="18" id="KW-1185">Reference proteome</keyword>
<dbReference type="CDD" id="cd03113">
    <property type="entry name" value="CTPS_N"/>
    <property type="match status" value="1"/>
</dbReference>
<keyword evidence="9 12" id="KW-0315">Glutamine amidotransferase</keyword>
<comment type="function">
    <text evidence="12">Catalyzes the ATP-dependent amination of UTP to CTP with either L-glutamine or ammonia as the source of nitrogen.</text>
</comment>
<evidence type="ECO:0000256" key="9">
    <source>
        <dbReference type="ARBA" id="ARBA00022962"/>
    </source>
</evidence>
<comment type="caution">
    <text evidence="17">The sequence shown here is derived from an EMBL/GenBank/DDBJ whole genome shotgun (WGS) entry which is preliminary data.</text>
</comment>
<feature type="domain" description="CTP synthase N-terminal" evidence="15">
    <location>
        <begin position="21"/>
        <end position="291"/>
    </location>
</feature>
<keyword evidence="6 12" id="KW-0547">Nucleotide-binding</keyword>
<dbReference type="InterPro" id="IPR013932">
    <property type="entry name" value="TATA-bd_TIP120"/>
</dbReference>
<dbReference type="InterPro" id="IPR017926">
    <property type="entry name" value="GATASE"/>
</dbReference>
<reference evidence="17 18" key="1">
    <citation type="submission" date="2019-10" db="EMBL/GenBank/DDBJ databases">
        <title>Assembly and Annotation for the nematode Trichostrongylus colubriformis.</title>
        <authorList>
            <person name="Martin J."/>
        </authorList>
    </citation>
    <scope>NUCLEOTIDE SEQUENCE [LARGE SCALE GENOMIC DNA]</scope>
    <source>
        <strain evidence="17">G859</strain>
        <tissue evidence="17">Whole worm</tissue>
    </source>
</reference>
<dbReference type="EMBL" id="WIXE01018845">
    <property type="protein sequence ID" value="KAK5970549.1"/>
    <property type="molecule type" value="Genomic_DNA"/>
</dbReference>
<dbReference type="InterPro" id="IPR004468">
    <property type="entry name" value="CTP_synthase"/>
</dbReference>
<dbReference type="Proteomes" id="UP001331761">
    <property type="component" value="Unassembled WGS sequence"/>
</dbReference>
<evidence type="ECO:0000313" key="17">
    <source>
        <dbReference type="EMBL" id="KAK5970549.1"/>
    </source>
</evidence>
<comment type="catalytic activity">
    <reaction evidence="11 12">
        <text>UTP + L-glutamine + ATP + H2O = CTP + L-glutamate + ADP + phosphate + 2 H(+)</text>
        <dbReference type="Rhea" id="RHEA:26426"/>
        <dbReference type="ChEBI" id="CHEBI:15377"/>
        <dbReference type="ChEBI" id="CHEBI:15378"/>
        <dbReference type="ChEBI" id="CHEBI:29985"/>
        <dbReference type="ChEBI" id="CHEBI:30616"/>
        <dbReference type="ChEBI" id="CHEBI:37563"/>
        <dbReference type="ChEBI" id="CHEBI:43474"/>
        <dbReference type="ChEBI" id="CHEBI:46398"/>
        <dbReference type="ChEBI" id="CHEBI:58359"/>
        <dbReference type="ChEBI" id="CHEBI:456216"/>
        <dbReference type="EC" id="6.3.4.2"/>
    </reaction>
</comment>
<dbReference type="Pfam" id="PF00117">
    <property type="entry name" value="GATase"/>
    <property type="match status" value="1"/>
</dbReference>
<evidence type="ECO:0000256" key="12">
    <source>
        <dbReference type="RuleBase" id="RU810713"/>
    </source>
</evidence>
<keyword evidence="7" id="KW-0833">Ubl conjugation pathway</keyword>
<keyword evidence="10 12" id="KW-0665">Pyrimidine biosynthesis</keyword>
<dbReference type="Pfam" id="PF25782">
    <property type="entry name" value="TPR_CAND1"/>
    <property type="match status" value="1"/>
</dbReference>
<dbReference type="SUPFAM" id="SSF48371">
    <property type="entry name" value="ARM repeat"/>
    <property type="match status" value="1"/>
</dbReference>
<evidence type="ECO:0000256" key="6">
    <source>
        <dbReference type="ARBA" id="ARBA00022741"/>
    </source>
</evidence>
<dbReference type="Pfam" id="PF08623">
    <property type="entry name" value="TIP120"/>
    <property type="match status" value="1"/>
</dbReference>
<evidence type="ECO:0000313" key="18">
    <source>
        <dbReference type="Proteomes" id="UP001331761"/>
    </source>
</evidence>
<dbReference type="InterPro" id="IPR039852">
    <property type="entry name" value="CAND1/CAND2"/>
</dbReference>
<dbReference type="SUPFAM" id="SSF52317">
    <property type="entry name" value="Class I glutamine amidotransferase-like"/>
    <property type="match status" value="1"/>
</dbReference>
<evidence type="ECO:0000256" key="1">
    <source>
        <dbReference type="ARBA" id="ARBA00005171"/>
    </source>
</evidence>
<dbReference type="InterPro" id="IPR011989">
    <property type="entry name" value="ARM-like"/>
</dbReference>
<evidence type="ECO:0000259" key="16">
    <source>
        <dbReference type="Pfam" id="PF08623"/>
    </source>
</evidence>
<dbReference type="NCBIfam" id="NF003792">
    <property type="entry name" value="PRK05380.1"/>
    <property type="match status" value="1"/>
</dbReference>
<evidence type="ECO:0000256" key="8">
    <source>
        <dbReference type="ARBA" id="ARBA00022840"/>
    </source>
</evidence>
<proteinExistence type="inferred from homology"/>
<evidence type="ECO:0000256" key="10">
    <source>
        <dbReference type="ARBA" id="ARBA00022975"/>
    </source>
</evidence>
<name>A0AAN8IZI3_TRICO</name>
<dbReference type="EC" id="6.3.4.2" evidence="12"/>
<dbReference type="InterPro" id="IPR016024">
    <property type="entry name" value="ARM-type_fold"/>
</dbReference>
<dbReference type="SUPFAM" id="SSF52540">
    <property type="entry name" value="P-loop containing nucleoside triphosphate hydrolases"/>
    <property type="match status" value="1"/>
</dbReference>
<dbReference type="NCBIfam" id="TIGR00337">
    <property type="entry name" value="PyrG"/>
    <property type="match status" value="1"/>
</dbReference>
<dbReference type="InterPro" id="IPR017456">
    <property type="entry name" value="CTP_synthase_N"/>
</dbReference>
<evidence type="ECO:0000259" key="14">
    <source>
        <dbReference type="Pfam" id="PF00117"/>
    </source>
</evidence>
<evidence type="ECO:0000259" key="15">
    <source>
        <dbReference type="Pfam" id="PF06418"/>
    </source>
</evidence>
<dbReference type="InterPro" id="IPR033828">
    <property type="entry name" value="GATase1_CTP_Synthase"/>
</dbReference>
<comment type="pathway">
    <text evidence="1 12">Pyrimidine metabolism; CTP biosynthesis via de novo pathway; CTP from UDP: step 2/2.</text>
</comment>
<feature type="domain" description="Glutamine amidotransferase" evidence="14">
    <location>
        <begin position="406"/>
        <end position="539"/>
    </location>
</feature>
<feature type="compositionally biased region" description="Acidic residues" evidence="13">
    <location>
        <begin position="944"/>
        <end position="972"/>
    </location>
</feature>
<keyword evidence="5" id="KW-0677">Repeat</keyword>
<comment type="similarity">
    <text evidence="3">Belongs to the CAND family.</text>
</comment>
<dbReference type="GO" id="GO:0003883">
    <property type="term" value="F:CTP synthase activity"/>
    <property type="evidence" value="ECO:0007669"/>
    <property type="project" value="UniProtKB-UniRule"/>
</dbReference>
<evidence type="ECO:0000256" key="4">
    <source>
        <dbReference type="ARBA" id="ARBA00022598"/>
    </source>
</evidence>
<evidence type="ECO:0000256" key="11">
    <source>
        <dbReference type="ARBA" id="ARBA00047781"/>
    </source>
</evidence>
<feature type="region of interest" description="Disordered" evidence="13">
    <location>
        <begin position="939"/>
        <end position="972"/>
    </location>
</feature>
<dbReference type="GO" id="GO:0005524">
    <property type="term" value="F:ATP binding"/>
    <property type="evidence" value="ECO:0007669"/>
    <property type="project" value="UniProtKB-KW"/>
</dbReference>
<protein>
    <recommendedName>
        <fullName evidence="12">CTP synthase</fullName>
        <ecNumber evidence="12">6.3.4.2</ecNumber>
    </recommendedName>
    <alternativeName>
        <fullName evidence="12">UTP--ammonia ligase</fullName>
    </alternativeName>
</protein>
<evidence type="ECO:0000256" key="7">
    <source>
        <dbReference type="ARBA" id="ARBA00022786"/>
    </source>
</evidence>
<dbReference type="PANTHER" id="PTHR12696">
    <property type="entry name" value="TIP120"/>
    <property type="match status" value="1"/>
</dbReference>
<accession>A0AAN8IZI3</accession>
<comment type="similarity">
    <text evidence="2 12">Belongs to the CTP synthase family.</text>
</comment>
<dbReference type="GO" id="GO:0044210">
    <property type="term" value="P:'de novo' CTP biosynthetic process"/>
    <property type="evidence" value="ECO:0007669"/>
    <property type="project" value="UniProtKB-UniRule"/>
</dbReference>
<organism evidence="17 18">
    <name type="scientific">Trichostrongylus colubriformis</name>
    <name type="common">Black scour worm</name>
    <dbReference type="NCBI Taxonomy" id="6319"/>
    <lineage>
        <taxon>Eukaryota</taxon>
        <taxon>Metazoa</taxon>
        <taxon>Ecdysozoa</taxon>
        <taxon>Nematoda</taxon>
        <taxon>Chromadorea</taxon>
        <taxon>Rhabditida</taxon>
        <taxon>Rhabditina</taxon>
        <taxon>Rhabditomorpha</taxon>
        <taxon>Strongyloidea</taxon>
        <taxon>Trichostrongylidae</taxon>
        <taxon>Trichostrongylus</taxon>
    </lineage>
</organism>
<feature type="domain" description="TATA-binding protein interacting (TIP20)" evidence="16">
    <location>
        <begin position="1702"/>
        <end position="1857"/>
    </location>
</feature>
<evidence type="ECO:0000256" key="5">
    <source>
        <dbReference type="ARBA" id="ARBA00022737"/>
    </source>
</evidence>
<dbReference type="PROSITE" id="PS51273">
    <property type="entry name" value="GATASE_TYPE_1"/>
    <property type="match status" value="1"/>
</dbReference>
<dbReference type="GO" id="GO:0010265">
    <property type="term" value="P:SCF complex assembly"/>
    <property type="evidence" value="ECO:0007669"/>
    <property type="project" value="InterPro"/>
</dbReference>
<dbReference type="Gene3D" id="3.40.50.300">
    <property type="entry name" value="P-loop containing nucleotide triphosphate hydrolases"/>
    <property type="match status" value="1"/>
</dbReference>
<evidence type="ECO:0000256" key="13">
    <source>
        <dbReference type="SAM" id="MobiDB-lite"/>
    </source>
</evidence>
<dbReference type="InterPro" id="IPR029062">
    <property type="entry name" value="Class_I_gatase-like"/>
</dbReference>
<keyword evidence="4 12" id="KW-0436">Ligase</keyword>
<dbReference type="FunFam" id="3.40.50.300:FF:000207">
    <property type="entry name" value="CTP synthase"/>
    <property type="match status" value="1"/>
</dbReference>
<dbReference type="InterPro" id="IPR027417">
    <property type="entry name" value="P-loop_NTPase"/>
</dbReference>
<dbReference type="Gene3D" id="3.40.50.880">
    <property type="match status" value="1"/>
</dbReference>
<dbReference type="CDD" id="cd01746">
    <property type="entry name" value="GATase1_CTP_Synthase"/>
    <property type="match status" value="1"/>
</dbReference>